<feature type="region of interest" description="Disordered" evidence="1">
    <location>
        <begin position="15"/>
        <end position="63"/>
    </location>
</feature>
<gene>
    <name evidence="2" type="ORF">GRF29_154g129787</name>
</gene>
<sequence>MYLLDDQRRQRLALARRQTKHVPPRDVATQRRRLRTPYTRHQEEDERCEEDGAAAKGYGQGHAEEVADGHEERGVGHQVCDSRGVGGGVHFHHFGDDGAEAGGPEDGEGGVDAYEEDDEGFVPCWEVEGVWRG</sequence>
<organism evidence="2 3">
    <name type="scientific">Pseudopithomyces chartarum</name>
    <dbReference type="NCBI Taxonomy" id="1892770"/>
    <lineage>
        <taxon>Eukaryota</taxon>
        <taxon>Fungi</taxon>
        <taxon>Dikarya</taxon>
        <taxon>Ascomycota</taxon>
        <taxon>Pezizomycotina</taxon>
        <taxon>Dothideomycetes</taxon>
        <taxon>Pleosporomycetidae</taxon>
        <taxon>Pleosporales</taxon>
        <taxon>Massarineae</taxon>
        <taxon>Didymosphaeriaceae</taxon>
        <taxon>Pseudopithomyces</taxon>
    </lineage>
</organism>
<protein>
    <submittedName>
        <fullName evidence="2">Uncharacterized protein</fullName>
    </submittedName>
</protein>
<feature type="compositionally biased region" description="Acidic residues" evidence="1">
    <location>
        <begin position="97"/>
        <end position="119"/>
    </location>
</feature>
<feature type="region of interest" description="Disordered" evidence="1">
    <location>
        <begin position="91"/>
        <end position="119"/>
    </location>
</feature>
<evidence type="ECO:0000313" key="3">
    <source>
        <dbReference type="Proteomes" id="UP001280581"/>
    </source>
</evidence>
<evidence type="ECO:0000313" key="2">
    <source>
        <dbReference type="EMBL" id="KAK3202605.1"/>
    </source>
</evidence>
<dbReference type="Proteomes" id="UP001280581">
    <property type="component" value="Unassembled WGS sequence"/>
</dbReference>
<evidence type="ECO:0000256" key="1">
    <source>
        <dbReference type="SAM" id="MobiDB-lite"/>
    </source>
</evidence>
<proteinExistence type="predicted"/>
<accession>A0AAN6LTR1</accession>
<dbReference type="AlphaFoldDB" id="A0AAN6LTR1"/>
<dbReference type="EMBL" id="WVTA01000013">
    <property type="protein sequence ID" value="KAK3202605.1"/>
    <property type="molecule type" value="Genomic_DNA"/>
</dbReference>
<reference evidence="2 3" key="1">
    <citation type="submission" date="2021-02" db="EMBL/GenBank/DDBJ databases">
        <title>Genome assembly of Pseudopithomyces chartarum.</title>
        <authorList>
            <person name="Jauregui R."/>
            <person name="Singh J."/>
            <person name="Voisey C."/>
        </authorList>
    </citation>
    <scope>NUCLEOTIDE SEQUENCE [LARGE SCALE GENOMIC DNA]</scope>
    <source>
        <strain evidence="2 3">AGR01</strain>
    </source>
</reference>
<name>A0AAN6LTR1_9PLEO</name>
<comment type="caution">
    <text evidence="2">The sequence shown here is derived from an EMBL/GenBank/DDBJ whole genome shotgun (WGS) entry which is preliminary data.</text>
</comment>
<keyword evidence="3" id="KW-1185">Reference proteome</keyword>